<feature type="compositionally biased region" description="Pro residues" evidence="1">
    <location>
        <begin position="46"/>
        <end position="62"/>
    </location>
</feature>
<accession>A0A9J6D792</accession>
<evidence type="ECO:0000313" key="2">
    <source>
        <dbReference type="EMBL" id="KAH8009914.1"/>
    </source>
</evidence>
<name>A0A9J6D792_RHIMP</name>
<sequence length="135" mass="14566">MTADFSTGTTELLDNGAQKNNAVFYRRQVSPSRLHAERLPVQVPQPALPPPPSPESMPPPPGVLQSAVPQSPAPDPQLPVPKPAMLQPPSPGPQSRSPGVLQSSTSSLPSPAVQHPHRPSREHRPPVWLKDYQTH</sequence>
<reference evidence="2" key="2">
    <citation type="submission" date="2021-09" db="EMBL/GenBank/DDBJ databases">
        <authorList>
            <person name="Jia N."/>
            <person name="Wang J."/>
            <person name="Shi W."/>
            <person name="Du L."/>
            <person name="Sun Y."/>
            <person name="Zhan W."/>
            <person name="Jiang J."/>
            <person name="Wang Q."/>
            <person name="Zhang B."/>
            <person name="Ji P."/>
            <person name="Sakyi L.B."/>
            <person name="Cui X."/>
            <person name="Yuan T."/>
            <person name="Jiang B."/>
            <person name="Yang W."/>
            <person name="Lam T.T.-Y."/>
            <person name="Chang Q."/>
            <person name="Ding S."/>
            <person name="Wang X."/>
            <person name="Zhu J."/>
            <person name="Ruan X."/>
            <person name="Zhao L."/>
            <person name="Wei J."/>
            <person name="Que T."/>
            <person name="Du C."/>
            <person name="Cheng J."/>
            <person name="Dai P."/>
            <person name="Han X."/>
            <person name="Huang E."/>
            <person name="Gao Y."/>
            <person name="Liu J."/>
            <person name="Shao H."/>
            <person name="Ye R."/>
            <person name="Li L."/>
            <person name="Wei W."/>
            <person name="Wang X."/>
            <person name="Wang C."/>
            <person name="Huo Q."/>
            <person name="Li W."/>
            <person name="Guo W."/>
            <person name="Chen H."/>
            <person name="Chen S."/>
            <person name="Zhou L."/>
            <person name="Zhou L."/>
            <person name="Ni X."/>
            <person name="Tian J."/>
            <person name="Zhou Y."/>
            <person name="Sheng Y."/>
            <person name="Liu T."/>
            <person name="Pan Y."/>
            <person name="Xia L."/>
            <person name="Li J."/>
            <person name="Zhao F."/>
            <person name="Cao W."/>
        </authorList>
    </citation>
    <scope>NUCLEOTIDE SEQUENCE</scope>
    <source>
        <strain evidence="2">Rmic-2018</strain>
        <tissue evidence="2">Larvae</tissue>
    </source>
</reference>
<evidence type="ECO:0000256" key="1">
    <source>
        <dbReference type="SAM" id="MobiDB-lite"/>
    </source>
</evidence>
<feature type="compositionally biased region" description="Pro residues" evidence="1">
    <location>
        <begin position="71"/>
        <end position="92"/>
    </location>
</feature>
<dbReference type="EMBL" id="JABSTU010000011">
    <property type="protein sequence ID" value="KAH8009914.1"/>
    <property type="molecule type" value="Genomic_DNA"/>
</dbReference>
<proteinExistence type="predicted"/>
<dbReference type="AlphaFoldDB" id="A0A9J6D792"/>
<feature type="compositionally biased region" description="Polar residues" evidence="1">
    <location>
        <begin position="100"/>
        <end position="109"/>
    </location>
</feature>
<organism evidence="2 3">
    <name type="scientific">Rhipicephalus microplus</name>
    <name type="common">Cattle tick</name>
    <name type="synonym">Boophilus microplus</name>
    <dbReference type="NCBI Taxonomy" id="6941"/>
    <lineage>
        <taxon>Eukaryota</taxon>
        <taxon>Metazoa</taxon>
        <taxon>Ecdysozoa</taxon>
        <taxon>Arthropoda</taxon>
        <taxon>Chelicerata</taxon>
        <taxon>Arachnida</taxon>
        <taxon>Acari</taxon>
        <taxon>Parasitiformes</taxon>
        <taxon>Ixodida</taxon>
        <taxon>Ixodoidea</taxon>
        <taxon>Ixodidae</taxon>
        <taxon>Rhipicephalinae</taxon>
        <taxon>Rhipicephalus</taxon>
        <taxon>Boophilus</taxon>
    </lineage>
</organism>
<feature type="region of interest" description="Disordered" evidence="1">
    <location>
        <begin position="1"/>
        <end position="20"/>
    </location>
</feature>
<comment type="caution">
    <text evidence="2">The sequence shown here is derived from an EMBL/GenBank/DDBJ whole genome shotgun (WGS) entry which is preliminary data.</text>
</comment>
<dbReference type="VEuPathDB" id="VectorBase:LOC119182265"/>
<dbReference type="Proteomes" id="UP000821866">
    <property type="component" value="Chromosome 9"/>
</dbReference>
<gene>
    <name evidence="2" type="ORF">HPB51_021712</name>
</gene>
<feature type="region of interest" description="Disordered" evidence="1">
    <location>
        <begin position="34"/>
        <end position="135"/>
    </location>
</feature>
<protein>
    <submittedName>
        <fullName evidence="2">Uncharacterized protein</fullName>
    </submittedName>
</protein>
<reference evidence="2" key="1">
    <citation type="journal article" date="2020" name="Cell">
        <title>Large-Scale Comparative Analyses of Tick Genomes Elucidate Their Genetic Diversity and Vector Capacities.</title>
        <authorList>
            <consortium name="Tick Genome and Microbiome Consortium (TIGMIC)"/>
            <person name="Jia N."/>
            <person name="Wang J."/>
            <person name="Shi W."/>
            <person name="Du L."/>
            <person name="Sun Y."/>
            <person name="Zhan W."/>
            <person name="Jiang J.F."/>
            <person name="Wang Q."/>
            <person name="Zhang B."/>
            <person name="Ji P."/>
            <person name="Bell-Sakyi L."/>
            <person name="Cui X.M."/>
            <person name="Yuan T.T."/>
            <person name="Jiang B.G."/>
            <person name="Yang W.F."/>
            <person name="Lam T.T."/>
            <person name="Chang Q.C."/>
            <person name="Ding S.J."/>
            <person name="Wang X.J."/>
            <person name="Zhu J.G."/>
            <person name="Ruan X.D."/>
            <person name="Zhao L."/>
            <person name="Wei J.T."/>
            <person name="Ye R.Z."/>
            <person name="Que T.C."/>
            <person name="Du C.H."/>
            <person name="Zhou Y.H."/>
            <person name="Cheng J.X."/>
            <person name="Dai P.F."/>
            <person name="Guo W.B."/>
            <person name="Han X.H."/>
            <person name="Huang E.J."/>
            <person name="Li L.F."/>
            <person name="Wei W."/>
            <person name="Gao Y.C."/>
            <person name="Liu J.Z."/>
            <person name="Shao H.Z."/>
            <person name="Wang X."/>
            <person name="Wang C.C."/>
            <person name="Yang T.C."/>
            <person name="Huo Q.B."/>
            <person name="Li W."/>
            <person name="Chen H.Y."/>
            <person name="Chen S.E."/>
            <person name="Zhou L.G."/>
            <person name="Ni X.B."/>
            <person name="Tian J.H."/>
            <person name="Sheng Y."/>
            <person name="Liu T."/>
            <person name="Pan Y.S."/>
            <person name="Xia L.Y."/>
            <person name="Li J."/>
            <person name="Zhao F."/>
            <person name="Cao W.C."/>
        </authorList>
    </citation>
    <scope>NUCLEOTIDE SEQUENCE</scope>
    <source>
        <strain evidence="2">Rmic-2018</strain>
    </source>
</reference>
<keyword evidence="3" id="KW-1185">Reference proteome</keyword>
<evidence type="ECO:0000313" key="3">
    <source>
        <dbReference type="Proteomes" id="UP000821866"/>
    </source>
</evidence>